<dbReference type="InterPro" id="IPR050126">
    <property type="entry name" value="Ap4A_hydrolase"/>
</dbReference>
<organism evidence="2">
    <name type="scientific">Magnetococcus massalia (strain MO-1)</name>
    <dbReference type="NCBI Taxonomy" id="451514"/>
    <lineage>
        <taxon>Bacteria</taxon>
        <taxon>Pseudomonadati</taxon>
        <taxon>Pseudomonadota</taxon>
        <taxon>Magnetococcia</taxon>
        <taxon>Magnetococcales</taxon>
        <taxon>Magnetococcaceae</taxon>
        <taxon>Magnetococcus</taxon>
    </lineage>
</organism>
<dbReference type="PANTHER" id="PTHR42850:SF11">
    <property type="entry name" value="BIS(5'-NUCLEOSYL)-TETRAPHOSPHATASE [SYMMETRICAL]"/>
    <property type="match status" value="1"/>
</dbReference>
<name>A0A1S7LKW1_MAGMO</name>
<evidence type="ECO:0000313" key="2">
    <source>
        <dbReference type="EMBL" id="CRH07033.1"/>
    </source>
</evidence>
<dbReference type="AlphaFoldDB" id="A0A1S7LKW1"/>
<dbReference type="SUPFAM" id="SSF56300">
    <property type="entry name" value="Metallo-dependent phosphatases"/>
    <property type="match status" value="1"/>
</dbReference>
<reference evidence="2" key="1">
    <citation type="submission" date="2015-04" db="EMBL/GenBank/DDBJ databases">
        <authorList>
            <person name="Syromyatnikov M.Y."/>
            <person name="Popov V.N."/>
        </authorList>
    </citation>
    <scope>NUCLEOTIDE SEQUENCE</scope>
    <source>
        <strain evidence="2">MO-1</strain>
    </source>
</reference>
<protein>
    <submittedName>
        <fullName evidence="2">Putative Bis(5'-nucleosyl)-tetraphosphatase (Symmetrical)</fullName>
        <ecNumber evidence="2">3.6.1.41</ecNumber>
    </submittedName>
</protein>
<dbReference type="GO" id="GO:0110154">
    <property type="term" value="P:RNA decapping"/>
    <property type="evidence" value="ECO:0007669"/>
    <property type="project" value="TreeGrafter"/>
</dbReference>
<dbReference type="EC" id="3.6.1.41" evidence="2"/>
<dbReference type="Gene3D" id="3.60.21.10">
    <property type="match status" value="1"/>
</dbReference>
<dbReference type="GO" id="GO:0008803">
    <property type="term" value="F:bis(5'-nucleosyl)-tetraphosphatase (symmetrical) activity"/>
    <property type="evidence" value="ECO:0007669"/>
    <property type="project" value="UniProtKB-EC"/>
</dbReference>
<dbReference type="InterPro" id="IPR004843">
    <property type="entry name" value="Calcineurin-like_PHP"/>
</dbReference>
<feature type="domain" description="Calcineurin-like phosphoesterase" evidence="1">
    <location>
        <begin position="1"/>
        <end position="150"/>
    </location>
</feature>
<dbReference type="NCBIfam" id="NF001204">
    <property type="entry name" value="PRK00166.1"/>
    <property type="match status" value="1"/>
</dbReference>
<dbReference type="EMBL" id="LO017727">
    <property type="protein sequence ID" value="CRH07033.1"/>
    <property type="molecule type" value="Genomic_DNA"/>
</dbReference>
<dbReference type="GO" id="GO:0016791">
    <property type="term" value="F:phosphatase activity"/>
    <property type="evidence" value="ECO:0007669"/>
    <property type="project" value="TreeGrafter"/>
</dbReference>
<gene>
    <name evidence="2" type="ORF">MAGMO_2886</name>
</gene>
<sequence length="287" mass="32129">MAVYAIGDIHGCLDELDQLLETLALDPELDSVWFTGDLISRGPDGLGCFRRVMALGESATTLLGNHEVRLLALEHGALPSHEHHWHQDYLDAPDRQEIYQWVRSRKLLHFDADVGAHMVHGGIPCHWELDQARTMAARAERYLQDDDGIDALFETLKSGLPCRDPGEHGNPVARAAFTMTAMTRMRLCDPTGRLVWPKELKALGVDDPYGLPPAGMPFEAWHTAREWQRDEWVIYGHWARAGLQLNHHSSGLDSGCVYGGKLTAMQLDHPDRPLTQISCRGYARVGD</sequence>
<dbReference type="InterPro" id="IPR029052">
    <property type="entry name" value="Metallo-depent_PP-like"/>
</dbReference>
<keyword evidence="2" id="KW-0378">Hydrolase</keyword>
<evidence type="ECO:0000259" key="1">
    <source>
        <dbReference type="Pfam" id="PF00149"/>
    </source>
</evidence>
<accession>A0A1S7LKW1</accession>
<dbReference type="Pfam" id="PF00149">
    <property type="entry name" value="Metallophos"/>
    <property type="match status" value="1"/>
</dbReference>
<dbReference type="PANTHER" id="PTHR42850">
    <property type="entry name" value="METALLOPHOSPHOESTERASE"/>
    <property type="match status" value="1"/>
</dbReference>
<dbReference type="GO" id="GO:0005737">
    <property type="term" value="C:cytoplasm"/>
    <property type="evidence" value="ECO:0007669"/>
    <property type="project" value="TreeGrafter"/>
</dbReference>
<proteinExistence type="predicted"/>